<dbReference type="GO" id="GO:0043138">
    <property type="term" value="F:3'-5' DNA helicase activity"/>
    <property type="evidence" value="ECO:0007669"/>
    <property type="project" value="TreeGrafter"/>
</dbReference>
<dbReference type="AlphaFoldDB" id="A0A660SLM7"/>
<keyword evidence="2" id="KW-0347">Helicase</keyword>
<dbReference type="SMART" id="SM00490">
    <property type="entry name" value="HELICc"/>
    <property type="match status" value="1"/>
</dbReference>
<dbReference type="GO" id="GO:0036297">
    <property type="term" value="P:interstrand cross-link repair"/>
    <property type="evidence" value="ECO:0007669"/>
    <property type="project" value="TreeGrafter"/>
</dbReference>
<dbReference type="PANTHER" id="PTHR47957">
    <property type="entry name" value="ATP-DEPENDENT HELICASE HRQ1"/>
    <property type="match status" value="1"/>
</dbReference>
<dbReference type="InterPro" id="IPR027417">
    <property type="entry name" value="P-loop_NTPase"/>
</dbReference>
<dbReference type="InterPro" id="IPR018973">
    <property type="entry name" value="MZB"/>
</dbReference>
<evidence type="ECO:0000259" key="1">
    <source>
        <dbReference type="PROSITE" id="PS51194"/>
    </source>
</evidence>
<dbReference type="Pfam" id="PF00271">
    <property type="entry name" value="Helicase_C"/>
    <property type="match status" value="1"/>
</dbReference>
<proteinExistence type="predicted"/>
<keyword evidence="2" id="KW-0378">Hydrolase</keyword>
<dbReference type="PANTHER" id="PTHR47957:SF3">
    <property type="entry name" value="ATP-DEPENDENT HELICASE HRQ1"/>
    <property type="match status" value="1"/>
</dbReference>
<sequence>ILYNPPVINKELGIRSSYIKQTTKIAEEFLRDEIKTIIFVRTRTAVEILTTYLKEKARKLHKNPELVQGYRGGYLPIERRNIENGLKNNSIKTVISTNALELGIDIGGLDVSITAGYPGTITSFLQQSGRAGRGVTTAISIMVASSAPIDQFMINHPKYFFGNSPELGIINANNLIILINHIKCAAFELPFKDNEIFGVDTTNEILKYLENNGILHHSEGQWYWTESIYPAEEISLRSASTQNFVIIDKTKKPENIIGKMDYFSVPMFLHKDAIYIHRGIQYHVDNLDWERKKAYVKRVDVNYYTDAEMKTTINVLHKDEEHKLGFGFLNYGDISIRSVPTIFKKIKLFTHENIGWGKIELPEIEMDTTAVWFEFYENFKTVQNLTDDEFIGALKGFGNVLKNIVPIHLMCDLHDISVATYLRYPITNRPAVFIYDNYPNGIGLSRRFLTLYSDILIEMKELISLCSCKDGCPSCVGPELEVGQKGKKNTLKFLNLILSYEH</sequence>
<feature type="domain" description="Helicase C-terminal" evidence="1">
    <location>
        <begin position="24"/>
        <end position="176"/>
    </location>
</feature>
<accession>A0A660SLM7</accession>
<dbReference type="InterPro" id="IPR055227">
    <property type="entry name" value="HRQ1_WHD"/>
</dbReference>
<organism evidence="2 3">
    <name type="scientific">candidate division TA06 bacterium</name>
    <dbReference type="NCBI Taxonomy" id="2250710"/>
    <lineage>
        <taxon>Bacteria</taxon>
        <taxon>Bacteria division TA06</taxon>
    </lineage>
</organism>
<dbReference type="CDD" id="cd18797">
    <property type="entry name" value="SF2_C_Hrq"/>
    <property type="match status" value="1"/>
</dbReference>
<dbReference type="GO" id="GO:0006289">
    <property type="term" value="P:nucleotide-excision repair"/>
    <property type="evidence" value="ECO:0007669"/>
    <property type="project" value="TreeGrafter"/>
</dbReference>
<protein>
    <submittedName>
        <fullName evidence="2">ATP-dependent helicase</fullName>
    </submittedName>
</protein>
<gene>
    <name evidence="2" type="ORF">DRP43_02935</name>
</gene>
<dbReference type="Gene3D" id="3.40.50.300">
    <property type="entry name" value="P-loop containing nucleotide triphosphate hydrolases"/>
    <property type="match status" value="1"/>
</dbReference>
<reference evidence="2 3" key="1">
    <citation type="submission" date="2018-06" db="EMBL/GenBank/DDBJ databases">
        <title>Extensive metabolic versatility and redundancy in microbially diverse, dynamic hydrothermal sediments.</title>
        <authorList>
            <person name="Dombrowski N."/>
            <person name="Teske A."/>
            <person name="Baker B.J."/>
        </authorList>
    </citation>
    <scope>NUCLEOTIDE SEQUENCE [LARGE SCALE GENOMIC DNA]</scope>
    <source>
        <strain evidence="2">B10_G13</strain>
    </source>
</reference>
<dbReference type="EMBL" id="QNBD01000112">
    <property type="protein sequence ID" value="RKX70921.1"/>
    <property type="molecule type" value="Genomic_DNA"/>
</dbReference>
<keyword evidence="2" id="KW-0547">Nucleotide-binding</keyword>
<name>A0A660SLM7_UNCT6</name>
<dbReference type="SUPFAM" id="SSF52540">
    <property type="entry name" value="P-loop containing nucleoside triphosphate hydrolases"/>
    <property type="match status" value="1"/>
</dbReference>
<dbReference type="Pfam" id="PF09369">
    <property type="entry name" value="MZB"/>
    <property type="match status" value="1"/>
</dbReference>
<keyword evidence="2" id="KW-0067">ATP-binding</keyword>
<dbReference type="InterPro" id="IPR001650">
    <property type="entry name" value="Helicase_C-like"/>
</dbReference>
<evidence type="ECO:0000313" key="2">
    <source>
        <dbReference type="EMBL" id="RKX70921.1"/>
    </source>
</evidence>
<evidence type="ECO:0000313" key="3">
    <source>
        <dbReference type="Proteomes" id="UP000271125"/>
    </source>
</evidence>
<dbReference type="Proteomes" id="UP000271125">
    <property type="component" value="Unassembled WGS sequence"/>
</dbReference>
<feature type="non-terminal residue" evidence="2">
    <location>
        <position position="1"/>
    </location>
</feature>
<dbReference type="Pfam" id="PF22982">
    <property type="entry name" value="WHD_HRQ1"/>
    <property type="match status" value="1"/>
</dbReference>
<dbReference type="PROSITE" id="PS51194">
    <property type="entry name" value="HELICASE_CTER"/>
    <property type="match status" value="1"/>
</dbReference>
<comment type="caution">
    <text evidence="2">The sequence shown here is derived from an EMBL/GenBank/DDBJ whole genome shotgun (WGS) entry which is preliminary data.</text>
</comment>